<keyword evidence="2" id="KW-0547">Nucleotide-binding</keyword>
<accession>A0A0C1N7Y3</accession>
<feature type="domain" description="AAA+ ATPase" evidence="4">
    <location>
        <begin position="461"/>
        <end position="593"/>
    </location>
</feature>
<dbReference type="EMBL" id="JHEG04000001">
    <property type="protein sequence ID" value="KAF3886738.1"/>
    <property type="molecule type" value="Genomic_DNA"/>
</dbReference>
<sequence>MSEMNNWLQQNQEYLGQALAWLRSRLQEMAKLPGAEIPEVREFPTGEAMNPPAALMLLSHKLGLSRFEQQVLLLCVAIELDTRIARLCAKAQDNEYQPYPTFALALSLFDEPAWEALSWESPLRYWRLIEIHQSGVQLLTSSALRADERIVHYIKGLNLLDDRLASLLMPLSTEEWEVELPHSQQTVVESIFQQLAQTGRGQPLPVIQLVGADSHSKQLIAQQIVAEMDRYIYRLPVELLPSNASELETLARLWQRETLLLPLALYLDAQEVDGKQHQDGELPPLHRFLNRSGGLIFLSTREARQNLGLPTIVVDIDKPTAHEQQALWEAVLDSSSREYAGILATQFNLNVVAIRQIAETAQAESSNSAINNQIELPGSLPRSKIQNPKSKIQNYLWSGCLASTRPQLDSLAQRLNPKATWDDIVLPPEETNLLQQIAEQIRQRSQVYQNWGFDKRMNRGMGISALFAGESGTGKTMAAEVIANDLQLHLYRIDLSSVVNKYIGETEKNLRRLFDAAEDGGAILFFDEADALFGKRSEVRDSHDRHANIEVNYLLQRMEAYRGLAILATNLKSSIDQAFMRRLRFIVNFPFPGVAERQVMWEKVFPPQTPTEDLDYQRLARLNLTGASIHNVALNAAFLAAQGGTPVTMALVLAAARSEFRKLDRPVNEADFRVLVPTGVRG</sequence>
<evidence type="ECO:0000256" key="1">
    <source>
        <dbReference type="ARBA" id="ARBA00006914"/>
    </source>
</evidence>
<dbReference type="AlphaFoldDB" id="A0A0C1N7Y3"/>
<dbReference type="SUPFAM" id="SSF52540">
    <property type="entry name" value="P-loop containing nucleoside triphosphate hydrolases"/>
    <property type="match status" value="1"/>
</dbReference>
<dbReference type="Gene3D" id="3.40.50.300">
    <property type="entry name" value="P-loop containing nucleotide triphosphate hydrolases"/>
    <property type="match status" value="1"/>
</dbReference>
<evidence type="ECO:0000256" key="3">
    <source>
        <dbReference type="ARBA" id="ARBA00022840"/>
    </source>
</evidence>
<evidence type="ECO:0000259" key="4">
    <source>
        <dbReference type="SMART" id="SM00382"/>
    </source>
</evidence>
<dbReference type="CDD" id="cd19481">
    <property type="entry name" value="RecA-like_protease"/>
    <property type="match status" value="1"/>
</dbReference>
<evidence type="ECO:0000256" key="2">
    <source>
        <dbReference type="ARBA" id="ARBA00022741"/>
    </source>
</evidence>
<dbReference type="Pfam" id="PF22977">
    <property type="entry name" value="WHD"/>
    <property type="match status" value="1"/>
</dbReference>
<dbReference type="InterPro" id="IPR027417">
    <property type="entry name" value="P-loop_NTPase"/>
</dbReference>
<organism evidence="6">
    <name type="scientific">Tolypothrix bouteillei VB521301</name>
    <dbReference type="NCBI Taxonomy" id="1479485"/>
    <lineage>
        <taxon>Bacteria</taxon>
        <taxon>Bacillati</taxon>
        <taxon>Cyanobacteriota</taxon>
        <taxon>Cyanophyceae</taxon>
        <taxon>Nostocales</taxon>
        <taxon>Tolypothrichaceae</taxon>
        <taxon>Tolypothrix</taxon>
    </lineage>
</organism>
<dbReference type="SMART" id="SM00382">
    <property type="entry name" value="AAA"/>
    <property type="match status" value="1"/>
</dbReference>
<evidence type="ECO:0000313" key="6">
    <source>
        <dbReference type="EMBL" id="KIE10727.1"/>
    </source>
</evidence>
<dbReference type="InterPro" id="IPR003959">
    <property type="entry name" value="ATPase_AAA_core"/>
</dbReference>
<proteinExistence type="inferred from homology"/>
<reference evidence="6" key="1">
    <citation type="journal article" date="2015" name="Genome Announc.">
        <title>Draft Genome Sequence of Tolypothrix boutellei Strain VB521301.</title>
        <authorList>
            <person name="Chandrababunaidu M.M."/>
            <person name="Singh D."/>
            <person name="Sen D."/>
            <person name="Bhan S."/>
            <person name="Das S."/>
            <person name="Gupta A."/>
            <person name="Adhikary S.P."/>
            <person name="Tripathy S."/>
        </authorList>
    </citation>
    <scope>NUCLEOTIDE SEQUENCE</scope>
    <source>
        <strain evidence="6">VB521301</strain>
    </source>
</reference>
<dbReference type="Pfam" id="PF00004">
    <property type="entry name" value="AAA"/>
    <property type="match status" value="1"/>
</dbReference>
<dbReference type="PANTHER" id="PTHR23073">
    <property type="entry name" value="26S PROTEASOME REGULATORY SUBUNIT"/>
    <property type="match status" value="1"/>
</dbReference>
<dbReference type="OrthoDB" id="9806903at2"/>
<dbReference type="STRING" id="1479485.DA73_0219740"/>
<reference evidence="5" key="2">
    <citation type="submission" date="2019-11" db="EMBL/GenBank/DDBJ databases">
        <title>Improved Assembly of Tolypothrix boutellei genome.</title>
        <authorList>
            <person name="Sarangi A.N."/>
            <person name="Mukherjee M."/>
            <person name="Ghosh S."/>
            <person name="Singh D."/>
            <person name="Das A."/>
            <person name="Kant S."/>
            <person name="Prusty A."/>
            <person name="Tripathy S."/>
        </authorList>
    </citation>
    <scope>NUCLEOTIDE SEQUENCE</scope>
    <source>
        <strain evidence="5">VB521301</strain>
    </source>
</reference>
<name>A0A0C1N7Y3_9CYAN</name>
<comment type="caution">
    <text evidence="6">The sequence shown here is derived from an EMBL/GenBank/DDBJ whole genome shotgun (WGS) entry which is preliminary data.</text>
</comment>
<dbReference type="GO" id="GO:0016887">
    <property type="term" value="F:ATP hydrolysis activity"/>
    <property type="evidence" value="ECO:0007669"/>
    <property type="project" value="InterPro"/>
</dbReference>
<dbReference type="InterPro" id="IPR050221">
    <property type="entry name" value="26S_Proteasome_ATPase"/>
</dbReference>
<dbReference type="EMBL" id="JHEG02000048">
    <property type="protein sequence ID" value="KIE10727.1"/>
    <property type="molecule type" value="Genomic_DNA"/>
</dbReference>
<evidence type="ECO:0000313" key="5">
    <source>
        <dbReference type="EMBL" id="KAF3886738.1"/>
    </source>
</evidence>
<protein>
    <submittedName>
        <fullName evidence="5">ATP-binding protein</fullName>
    </submittedName>
    <submittedName>
        <fullName evidence="6">ATPase AAA</fullName>
    </submittedName>
</protein>
<keyword evidence="7" id="KW-1185">Reference proteome</keyword>
<gene>
    <name evidence="6" type="ORF">DA73_0219740</name>
    <name evidence="5" type="ORF">DA73_0400015555</name>
</gene>
<dbReference type="GO" id="GO:0005524">
    <property type="term" value="F:ATP binding"/>
    <property type="evidence" value="ECO:0007669"/>
    <property type="project" value="UniProtKB-KW"/>
</dbReference>
<keyword evidence="3 5" id="KW-0067">ATP-binding</keyword>
<dbReference type="RefSeq" id="WP_050045825.1">
    <property type="nucleotide sequence ID" value="NZ_JHEG04000001.1"/>
</dbReference>
<dbReference type="Proteomes" id="UP000029738">
    <property type="component" value="Unassembled WGS sequence"/>
</dbReference>
<dbReference type="InterPro" id="IPR054472">
    <property type="entry name" value="WHD"/>
</dbReference>
<comment type="similarity">
    <text evidence="1">Belongs to the AAA ATPase family.</text>
</comment>
<dbReference type="InterPro" id="IPR003593">
    <property type="entry name" value="AAA+_ATPase"/>
</dbReference>
<evidence type="ECO:0000313" key="7">
    <source>
        <dbReference type="Proteomes" id="UP000029738"/>
    </source>
</evidence>